<organism evidence="1 2">
    <name type="scientific">Cirrhinus mrigala</name>
    <name type="common">Mrigala</name>
    <dbReference type="NCBI Taxonomy" id="683832"/>
    <lineage>
        <taxon>Eukaryota</taxon>
        <taxon>Metazoa</taxon>
        <taxon>Chordata</taxon>
        <taxon>Craniata</taxon>
        <taxon>Vertebrata</taxon>
        <taxon>Euteleostomi</taxon>
        <taxon>Actinopterygii</taxon>
        <taxon>Neopterygii</taxon>
        <taxon>Teleostei</taxon>
        <taxon>Ostariophysi</taxon>
        <taxon>Cypriniformes</taxon>
        <taxon>Cyprinidae</taxon>
        <taxon>Labeoninae</taxon>
        <taxon>Labeonini</taxon>
        <taxon>Cirrhinus</taxon>
    </lineage>
</organism>
<keyword evidence="2" id="KW-1185">Reference proteome</keyword>
<name>A0ABD0PPL2_CIRMR</name>
<evidence type="ECO:0000313" key="2">
    <source>
        <dbReference type="Proteomes" id="UP001529510"/>
    </source>
</evidence>
<evidence type="ECO:0000313" key="1">
    <source>
        <dbReference type="EMBL" id="KAL0175737.1"/>
    </source>
</evidence>
<sequence>PWAARNSSIDTGSLEVGRRVTQEIPDAPQPASVPQVQHLLGQGCTVRGLHSQRAAA</sequence>
<dbReference type="AlphaFoldDB" id="A0ABD0PPL2"/>
<gene>
    <name evidence="1" type="ORF">M9458_028067</name>
</gene>
<accession>A0ABD0PPL2</accession>
<protein>
    <submittedName>
        <fullName evidence="1">Uncharacterized protein</fullName>
    </submittedName>
</protein>
<feature type="non-terminal residue" evidence="1">
    <location>
        <position position="1"/>
    </location>
</feature>
<dbReference type="Proteomes" id="UP001529510">
    <property type="component" value="Unassembled WGS sequence"/>
</dbReference>
<dbReference type="EMBL" id="JAMKFB020000014">
    <property type="protein sequence ID" value="KAL0175737.1"/>
    <property type="molecule type" value="Genomic_DNA"/>
</dbReference>
<comment type="caution">
    <text evidence="1">The sequence shown here is derived from an EMBL/GenBank/DDBJ whole genome shotgun (WGS) entry which is preliminary data.</text>
</comment>
<feature type="non-terminal residue" evidence="1">
    <location>
        <position position="56"/>
    </location>
</feature>
<proteinExistence type="predicted"/>
<reference evidence="1 2" key="1">
    <citation type="submission" date="2024-05" db="EMBL/GenBank/DDBJ databases">
        <title>Genome sequencing and assembly of Indian major carp, Cirrhinus mrigala (Hamilton, 1822).</title>
        <authorList>
            <person name="Mohindra V."/>
            <person name="Chowdhury L.M."/>
            <person name="Lal K."/>
            <person name="Jena J.K."/>
        </authorList>
    </citation>
    <scope>NUCLEOTIDE SEQUENCE [LARGE SCALE GENOMIC DNA]</scope>
    <source>
        <strain evidence="1">CM1030</strain>
        <tissue evidence="1">Blood</tissue>
    </source>
</reference>